<dbReference type="AlphaFoldDB" id="A0A0G1EQ65"/>
<evidence type="ECO:0000256" key="3">
    <source>
        <dbReference type="ARBA" id="ARBA00004496"/>
    </source>
</evidence>
<comment type="catalytic activity">
    <reaction evidence="15 16">
        <text>UDP-N-acetyl-alpha-D-muramate + NADP(+) = UDP-N-acetyl-3-O-(1-carboxyvinyl)-alpha-D-glucosamine + NADPH + H(+)</text>
        <dbReference type="Rhea" id="RHEA:12248"/>
        <dbReference type="ChEBI" id="CHEBI:15378"/>
        <dbReference type="ChEBI" id="CHEBI:57783"/>
        <dbReference type="ChEBI" id="CHEBI:58349"/>
        <dbReference type="ChEBI" id="CHEBI:68483"/>
        <dbReference type="ChEBI" id="CHEBI:70757"/>
        <dbReference type="EC" id="1.3.1.98"/>
    </reaction>
</comment>
<evidence type="ECO:0000256" key="5">
    <source>
        <dbReference type="ARBA" id="ARBA00022490"/>
    </source>
</evidence>
<dbReference type="PANTHER" id="PTHR21071:SF4">
    <property type="entry name" value="UDP-N-ACETYLENOLPYRUVOYLGLUCOSAMINE REDUCTASE"/>
    <property type="match status" value="1"/>
</dbReference>
<dbReference type="GO" id="GO:0071949">
    <property type="term" value="F:FAD binding"/>
    <property type="evidence" value="ECO:0007669"/>
    <property type="project" value="InterPro"/>
</dbReference>
<organism evidence="18 19">
    <name type="scientific">Candidatus Gottesmanbacteria bacterium GW2011_GWA1_43_11</name>
    <dbReference type="NCBI Taxonomy" id="1618436"/>
    <lineage>
        <taxon>Bacteria</taxon>
        <taxon>Candidatus Gottesmaniibacteriota</taxon>
    </lineage>
</organism>
<dbReference type="Pfam" id="PF02873">
    <property type="entry name" value="MurB_C"/>
    <property type="match status" value="1"/>
</dbReference>
<dbReference type="SUPFAM" id="SSF56194">
    <property type="entry name" value="Uridine diphospho-N-Acetylenolpyruvylglucosamine reductase, MurB, C-terminal domain"/>
    <property type="match status" value="1"/>
</dbReference>
<evidence type="ECO:0000313" key="18">
    <source>
        <dbReference type="EMBL" id="KKS85166.1"/>
    </source>
</evidence>
<dbReference type="GO" id="GO:0008762">
    <property type="term" value="F:UDP-N-acetylmuramate dehydrogenase activity"/>
    <property type="evidence" value="ECO:0007669"/>
    <property type="project" value="UniProtKB-UniRule"/>
</dbReference>
<dbReference type="Proteomes" id="UP000034543">
    <property type="component" value="Unassembled WGS sequence"/>
</dbReference>
<dbReference type="Pfam" id="PF01565">
    <property type="entry name" value="FAD_binding_4"/>
    <property type="match status" value="1"/>
</dbReference>
<evidence type="ECO:0000256" key="11">
    <source>
        <dbReference type="ARBA" id="ARBA00022984"/>
    </source>
</evidence>
<evidence type="ECO:0000259" key="17">
    <source>
        <dbReference type="PROSITE" id="PS51387"/>
    </source>
</evidence>
<keyword evidence="14 16" id="KW-0961">Cell wall biogenesis/degradation</keyword>
<dbReference type="STRING" id="1618436.UV59_C0010G0037"/>
<sequence>MDTYSLLTQDLGEGRVKRQEGLARYTTFKIGGPAEFFYVAQSVEELTKAFLAAKKAGIKFWLLGGGTNTLISDSGLPGLVVKNETRGIKIVRQLGQVKNGKSAVRQALVEADTGALINQLVRFTCDQGFSGLEMHLGLPGTVGGALFMNSKWTHPTAYVGDVLYQAKILTPEGTIKLVNKDYFNFGYDQSILQKTRETVVAAIFLLNKADPEKLWVRAHESMEYRKQTQPMGIQTAGCTFRNIAPAQALRIGTPNQTTSAGYLIDATGLKGAIHGKAHFSDQHANFIINQGGATARDVKWLIDEAKARVQEKFKVTIEPEIVLLGKFN</sequence>
<feature type="active site" description="Proton donor" evidence="16">
    <location>
        <position position="238"/>
    </location>
</feature>
<dbReference type="InterPro" id="IPR011601">
    <property type="entry name" value="MurB_C"/>
</dbReference>
<keyword evidence="10 16" id="KW-0133">Cell shape</keyword>
<dbReference type="GO" id="GO:0009252">
    <property type="term" value="P:peptidoglycan biosynthetic process"/>
    <property type="evidence" value="ECO:0007669"/>
    <property type="project" value="UniProtKB-UniRule"/>
</dbReference>
<evidence type="ECO:0000256" key="10">
    <source>
        <dbReference type="ARBA" id="ARBA00022960"/>
    </source>
</evidence>
<keyword evidence="7 16" id="KW-0285">Flavoprotein</keyword>
<dbReference type="HAMAP" id="MF_00037">
    <property type="entry name" value="MurB"/>
    <property type="match status" value="1"/>
</dbReference>
<dbReference type="InterPro" id="IPR006094">
    <property type="entry name" value="Oxid_FAD_bind_N"/>
</dbReference>
<comment type="caution">
    <text evidence="16">Lacks conserved residue(s) required for the propagation of feature annotation.</text>
</comment>
<dbReference type="InterPro" id="IPR016167">
    <property type="entry name" value="FAD-bd_PCMH_sub1"/>
</dbReference>
<dbReference type="Gene3D" id="3.30.43.10">
    <property type="entry name" value="Uridine Diphospho-n-acetylenolpyruvylglucosamine Reductase, domain 2"/>
    <property type="match status" value="1"/>
</dbReference>
<dbReference type="InterPro" id="IPR016166">
    <property type="entry name" value="FAD-bd_PCMH"/>
</dbReference>
<evidence type="ECO:0000256" key="14">
    <source>
        <dbReference type="ARBA" id="ARBA00023316"/>
    </source>
</evidence>
<dbReference type="InterPro" id="IPR036635">
    <property type="entry name" value="MurB_C_sf"/>
</dbReference>
<evidence type="ECO:0000256" key="2">
    <source>
        <dbReference type="ARBA" id="ARBA00003921"/>
    </source>
</evidence>
<comment type="function">
    <text evidence="2 16">Cell wall formation.</text>
</comment>
<dbReference type="EMBL" id="LCFB01000010">
    <property type="protein sequence ID" value="KKS85166.1"/>
    <property type="molecule type" value="Genomic_DNA"/>
</dbReference>
<keyword evidence="13 16" id="KW-0131">Cell cycle</keyword>
<dbReference type="GO" id="GO:0005829">
    <property type="term" value="C:cytosol"/>
    <property type="evidence" value="ECO:0007669"/>
    <property type="project" value="TreeGrafter"/>
</dbReference>
<keyword evidence="12 16" id="KW-0560">Oxidoreductase</keyword>
<dbReference type="EC" id="1.3.1.98" evidence="16"/>
<proteinExistence type="inferred from homology"/>
<comment type="cofactor">
    <cofactor evidence="1 16">
        <name>FAD</name>
        <dbReference type="ChEBI" id="CHEBI:57692"/>
    </cofactor>
</comment>
<dbReference type="NCBIfam" id="TIGR00179">
    <property type="entry name" value="murB"/>
    <property type="match status" value="1"/>
</dbReference>
<dbReference type="InterPro" id="IPR036318">
    <property type="entry name" value="FAD-bd_PCMH-like_sf"/>
</dbReference>
<dbReference type="PROSITE" id="PS51387">
    <property type="entry name" value="FAD_PCMH"/>
    <property type="match status" value="1"/>
</dbReference>
<evidence type="ECO:0000256" key="4">
    <source>
        <dbReference type="ARBA" id="ARBA00004752"/>
    </source>
</evidence>
<comment type="similarity">
    <text evidence="16">Belongs to the MurB family.</text>
</comment>
<comment type="caution">
    <text evidence="18">The sequence shown here is derived from an EMBL/GenBank/DDBJ whole genome shotgun (WGS) entry which is preliminary data.</text>
</comment>
<comment type="subcellular location">
    <subcellularLocation>
        <location evidence="3 16">Cytoplasm</location>
    </subcellularLocation>
</comment>
<keyword evidence="9 16" id="KW-0521">NADP</keyword>
<dbReference type="Gene3D" id="3.90.78.10">
    <property type="entry name" value="UDP-N-acetylenolpyruvoylglucosamine reductase, C-terminal domain"/>
    <property type="match status" value="1"/>
</dbReference>
<feature type="active site" evidence="16">
    <location>
        <position position="320"/>
    </location>
</feature>
<dbReference type="InterPro" id="IPR016169">
    <property type="entry name" value="FAD-bd_PCMH_sub2"/>
</dbReference>
<protein>
    <recommendedName>
        <fullName evidence="16">UDP-N-acetylenolpyruvoylglucosamine reductase</fullName>
        <ecNumber evidence="16">1.3.1.98</ecNumber>
    </recommendedName>
    <alternativeName>
        <fullName evidence="16">UDP-N-acetylmuramate dehydrogenase</fullName>
    </alternativeName>
</protein>
<accession>A0A0G1EQ65</accession>
<reference evidence="18 19" key="1">
    <citation type="journal article" date="2015" name="Nature">
        <title>rRNA introns, odd ribosomes, and small enigmatic genomes across a large radiation of phyla.</title>
        <authorList>
            <person name="Brown C.T."/>
            <person name="Hug L.A."/>
            <person name="Thomas B.C."/>
            <person name="Sharon I."/>
            <person name="Castelle C.J."/>
            <person name="Singh A."/>
            <person name="Wilkins M.J."/>
            <person name="Williams K.H."/>
            <person name="Banfield J.F."/>
        </authorList>
    </citation>
    <scope>NUCLEOTIDE SEQUENCE [LARGE SCALE GENOMIC DNA]</scope>
</reference>
<feature type="domain" description="FAD-binding PCMH-type" evidence="17">
    <location>
        <begin position="29"/>
        <end position="209"/>
    </location>
</feature>
<keyword evidence="5 16" id="KW-0963">Cytoplasm</keyword>
<dbReference type="GO" id="GO:0008360">
    <property type="term" value="P:regulation of cell shape"/>
    <property type="evidence" value="ECO:0007669"/>
    <property type="project" value="UniProtKB-KW"/>
</dbReference>
<evidence type="ECO:0000256" key="7">
    <source>
        <dbReference type="ARBA" id="ARBA00022630"/>
    </source>
</evidence>
<evidence type="ECO:0000313" key="19">
    <source>
        <dbReference type="Proteomes" id="UP000034543"/>
    </source>
</evidence>
<evidence type="ECO:0000256" key="9">
    <source>
        <dbReference type="ARBA" id="ARBA00022857"/>
    </source>
</evidence>
<dbReference type="GO" id="GO:0071555">
    <property type="term" value="P:cell wall organization"/>
    <property type="evidence" value="ECO:0007669"/>
    <property type="project" value="UniProtKB-KW"/>
</dbReference>
<keyword evidence="6 16" id="KW-0132">Cell division</keyword>
<dbReference type="GO" id="GO:0051301">
    <property type="term" value="P:cell division"/>
    <property type="evidence" value="ECO:0007669"/>
    <property type="project" value="UniProtKB-KW"/>
</dbReference>
<evidence type="ECO:0000256" key="12">
    <source>
        <dbReference type="ARBA" id="ARBA00023002"/>
    </source>
</evidence>
<dbReference type="Gene3D" id="3.30.465.10">
    <property type="match status" value="1"/>
</dbReference>
<evidence type="ECO:0000256" key="6">
    <source>
        <dbReference type="ARBA" id="ARBA00022618"/>
    </source>
</evidence>
<evidence type="ECO:0000256" key="1">
    <source>
        <dbReference type="ARBA" id="ARBA00001974"/>
    </source>
</evidence>
<keyword evidence="8 16" id="KW-0274">FAD</keyword>
<name>A0A0G1EQ65_9BACT</name>
<keyword evidence="11 16" id="KW-0573">Peptidoglycan synthesis</keyword>
<evidence type="ECO:0000256" key="13">
    <source>
        <dbReference type="ARBA" id="ARBA00023306"/>
    </source>
</evidence>
<dbReference type="InterPro" id="IPR003170">
    <property type="entry name" value="MurB"/>
</dbReference>
<dbReference type="PANTHER" id="PTHR21071">
    <property type="entry name" value="UDP-N-ACETYLENOLPYRUVOYLGLUCOSAMINE REDUCTASE"/>
    <property type="match status" value="1"/>
</dbReference>
<gene>
    <name evidence="16" type="primary">murB</name>
    <name evidence="18" type="ORF">UV59_C0010G0037</name>
</gene>
<comment type="pathway">
    <text evidence="4 16">Cell wall biogenesis; peptidoglycan biosynthesis.</text>
</comment>
<evidence type="ECO:0000256" key="15">
    <source>
        <dbReference type="ARBA" id="ARBA00048914"/>
    </source>
</evidence>
<dbReference type="UniPathway" id="UPA00219"/>
<evidence type="ECO:0000256" key="16">
    <source>
        <dbReference type="HAMAP-Rule" id="MF_00037"/>
    </source>
</evidence>
<dbReference type="SUPFAM" id="SSF56176">
    <property type="entry name" value="FAD-binding/transporter-associated domain-like"/>
    <property type="match status" value="1"/>
</dbReference>
<evidence type="ECO:0000256" key="8">
    <source>
        <dbReference type="ARBA" id="ARBA00022827"/>
    </source>
</evidence>